<keyword evidence="1" id="KW-0479">Metal-binding</keyword>
<dbReference type="Gene3D" id="2.60.120.920">
    <property type="match status" value="1"/>
</dbReference>
<dbReference type="CDD" id="cd12883">
    <property type="entry name" value="SPRY_RING"/>
    <property type="match status" value="1"/>
</dbReference>
<reference evidence="8" key="1">
    <citation type="submission" date="2020-04" db="EMBL/GenBank/DDBJ databases">
        <authorList>
            <person name="Neveu A P."/>
        </authorList>
    </citation>
    <scope>NUCLEOTIDE SEQUENCE</scope>
    <source>
        <tissue evidence="8">Whole embryo</tissue>
    </source>
</reference>
<gene>
    <name evidence="8" type="primary">Rspry1</name>
</gene>
<evidence type="ECO:0000259" key="7">
    <source>
        <dbReference type="PROSITE" id="PS50188"/>
    </source>
</evidence>
<dbReference type="GO" id="GO:0004842">
    <property type="term" value="F:ubiquitin-protein transferase activity"/>
    <property type="evidence" value="ECO:0007669"/>
    <property type="project" value="InterPro"/>
</dbReference>
<dbReference type="EMBL" id="LR789950">
    <property type="protein sequence ID" value="CAB3265812.1"/>
    <property type="molecule type" value="mRNA"/>
</dbReference>
<dbReference type="CDD" id="cd16566">
    <property type="entry name" value="RING-HC_RSPRY1"/>
    <property type="match status" value="1"/>
</dbReference>
<dbReference type="SUPFAM" id="SSF49899">
    <property type="entry name" value="Concanavalin A-like lectins/glucanases"/>
    <property type="match status" value="1"/>
</dbReference>
<dbReference type="PANTHER" id="PTHR13363">
    <property type="entry name" value="RING FINGER AND SRY DOMAIN-CONTAINING"/>
    <property type="match status" value="1"/>
</dbReference>
<dbReference type="Pfam" id="PF00622">
    <property type="entry name" value="SPRY"/>
    <property type="match status" value="1"/>
</dbReference>
<sequence length="572" mass="64844">MGNCYKKQKTSVRSIPDRRNPEDQDDMPYMLIMNNNTAASAAATANTSSQSTGWWRPVLRQRHSRNQTNDQPTWSFCKLTEDELDKHVLETLHILQSSAENDTTLILRMRMFRFWANGETGWNMVLSSLVRAIPLEDVLGPSAITLFIDHCPLPTKQAVLKFISNLQLSHSKAEEDIFQCKSQSKSARHRNICAVLGHLAESLAGPLSIAMLTDDALEYFIAGLDKTINNCQVPIVDILYSLISLEKFAQTGDNKTRIKQTKFVEKLMILENWRDSNDYKKRQVGFSAQWLLDNIFVVEGRKFTYEKVALDNINAMLNCNDVSEYLKISADGLEARSDAASFESVRCTFSVDSGVWYYEVTIITPGVMQIGWATKRSKFFNHDGYGIGDDEFSCAYDGCRQLYWYQAQSHRHRHPAWKEGDVLGLLLDVPNSEVIFYLNGDALPPERALFNCARSGFFAAASFMSHQQCVFNFGAEPFKFPPKNREFNSFNDHAQLTDEEKLVLPKHKKLQMIRQSSMKENSCDLCCDLEANIILQPCGHGGICHKCAEIIDSCPLCRSPIEERTVAEAEKS</sequence>
<evidence type="ECO:0000256" key="2">
    <source>
        <dbReference type="ARBA" id="ARBA00022771"/>
    </source>
</evidence>
<evidence type="ECO:0000259" key="6">
    <source>
        <dbReference type="PROSITE" id="PS50089"/>
    </source>
</evidence>
<dbReference type="InterPro" id="IPR013320">
    <property type="entry name" value="ConA-like_dom_sf"/>
</dbReference>
<proteinExistence type="evidence at transcript level"/>
<dbReference type="SMART" id="SM00449">
    <property type="entry name" value="SPRY"/>
    <property type="match status" value="1"/>
</dbReference>
<feature type="domain" description="B30.2/SPRY" evidence="7">
    <location>
        <begin position="295"/>
        <end position="478"/>
    </location>
</feature>
<dbReference type="InterPro" id="IPR013083">
    <property type="entry name" value="Znf_RING/FYVE/PHD"/>
</dbReference>
<evidence type="ECO:0000256" key="4">
    <source>
        <dbReference type="PROSITE-ProRule" id="PRU00175"/>
    </source>
</evidence>
<evidence type="ECO:0000256" key="5">
    <source>
        <dbReference type="SAM" id="MobiDB-lite"/>
    </source>
</evidence>
<dbReference type="InterPro" id="IPR001841">
    <property type="entry name" value="Znf_RING"/>
</dbReference>
<keyword evidence="2 4" id="KW-0863">Zinc-finger</keyword>
<dbReference type="PROSITE" id="PS50188">
    <property type="entry name" value="B302_SPRY"/>
    <property type="match status" value="1"/>
</dbReference>
<name>A0A6F9DQU7_9ASCI</name>
<dbReference type="GO" id="GO:0008270">
    <property type="term" value="F:zinc ion binding"/>
    <property type="evidence" value="ECO:0007669"/>
    <property type="project" value="UniProtKB-KW"/>
</dbReference>
<dbReference type="GO" id="GO:0051603">
    <property type="term" value="P:proteolysis involved in protein catabolic process"/>
    <property type="evidence" value="ECO:0007669"/>
    <property type="project" value="TreeGrafter"/>
</dbReference>
<dbReference type="InterPro" id="IPR035774">
    <property type="entry name" value="SPRY_RSPRY1"/>
</dbReference>
<evidence type="ECO:0000256" key="1">
    <source>
        <dbReference type="ARBA" id="ARBA00022723"/>
    </source>
</evidence>
<evidence type="ECO:0000256" key="3">
    <source>
        <dbReference type="ARBA" id="ARBA00022833"/>
    </source>
</evidence>
<dbReference type="AlphaFoldDB" id="A0A6F9DQU7"/>
<dbReference type="InterPro" id="IPR003877">
    <property type="entry name" value="SPRY_dom"/>
</dbReference>
<evidence type="ECO:0000313" key="8">
    <source>
        <dbReference type="EMBL" id="CAB3265812.1"/>
    </source>
</evidence>
<dbReference type="PROSITE" id="PS50089">
    <property type="entry name" value="ZF_RING_2"/>
    <property type="match status" value="1"/>
</dbReference>
<protein>
    <submittedName>
        <fullName evidence="8">ZF(RING)-26 RING finger and SPRY domain-containing protein 1</fullName>
    </submittedName>
</protein>
<dbReference type="SUPFAM" id="SSF57850">
    <property type="entry name" value="RING/U-box"/>
    <property type="match status" value="1"/>
</dbReference>
<dbReference type="InterPro" id="IPR001870">
    <property type="entry name" value="B30.2/SPRY"/>
</dbReference>
<keyword evidence="3" id="KW-0862">Zinc</keyword>
<organism evidence="8">
    <name type="scientific">Phallusia mammillata</name>
    <dbReference type="NCBI Taxonomy" id="59560"/>
    <lineage>
        <taxon>Eukaryota</taxon>
        <taxon>Metazoa</taxon>
        <taxon>Chordata</taxon>
        <taxon>Tunicata</taxon>
        <taxon>Ascidiacea</taxon>
        <taxon>Phlebobranchia</taxon>
        <taxon>Ascidiidae</taxon>
        <taxon>Phallusia</taxon>
    </lineage>
</organism>
<dbReference type="Gene3D" id="3.30.40.10">
    <property type="entry name" value="Zinc/RING finger domain, C3HC4 (zinc finger)"/>
    <property type="match status" value="1"/>
</dbReference>
<dbReference type="Pfam" id="PF13920">
    <property type="entry name" value="zf-C3HC4_3"/>
    <property type="match status" value="1"/>
</dbReference>
<accession>A0A6F9DQU7</accession>
<dbReference type="PANTHER" id="PTHR13363:SF6">
    <property type="entry name" value="RING FINGER AND SPRY DOMAIN-CONTAINING PROTEIN 1"/>
    <property type="match status" value="1"/>
</dbReference>
<dbReference type="InterPro" id="IPR043136">
    <property type="entry name" value="B30.2/SPRY_sf"/>
</dbReference>
<dbReference type="InterPro" id="IPR045129">
    <property type="entry name" value="RNF123/RKP/RSPRY1"/>
</dbReference>
<feature type="region of interest" description="Disordered" evidence="5">
    <location>
        <begin position="1"/>
        <end position="27"/>
    </location>
</feature>
<feature type="compositionally biased region" description="Basic residues" evidence="5">
    <location>
        <begin position="1"/>
        <end position="10"/>
    </location>
</feature>
<dbReference type="GO" id="GO:0005737">
    <property type="term" value="C:cytoplasm"/>
    <property type="evidence" value="ECO:0007669"/>
    <property type="project" value="TreeGrafter"/>
</dbReference>
<feature type="domain" description="RING-type" evidence="6">
    <location>
        <begin position="523"/>
        <end position="558"/>
    </location>
</feature>